<dbReference type="EMBL" id="QKWP01000619">
    <property type="protein sequence ID" value="RIB17266.1"/>
    <property type="molecule type" value="Genomic_DNA"/>
</dbReference>
<dbReference type="OrthoDB" id="550575at2759"/>
<name>A0A397VD83_9GLOM</name>
<dbReference type="PANTHER" id="PTHR24107">
    <property type="entry name" value="YNEIN REGULATORY COMPLEX SUBUNIT 5"/>
    <property type="match status" value="1"/>
</dbReference>
<protein>
    <submittedName>
        <fullName evidence="4">Uncharacterized protein</fullName>
    </submittedName>
</protein>
<evidence type="ECO:0000256" key="3">
    <source>
        <dbReference type="ARBA" id="ARBA00023212"/>
    </source>
</evidence>
<accession>A0A397VD83</accession>
<gene>
    <name evidence="4" type="ORF">C2G38_2246490</name>
</gene>
<dbReference type="SUPFAM" id="SSF52047">
    <property type="entry name" value="RNI-like"/>
    <property type="match status" value="1"/>
</dbReference>
<dbReference type="Proteomes" id="UP000266673">
    <property type="component" value="Unassembled WGS sequence"/>
</dbReference>
<dbReference type="PANTHER" id="PTHR24107:SF23">
    <property type="entry name" value="FLAGELLAR MEMBER 5"/>
    <property type="match status" value="1"/>
</dbReference>
<keyword evidence="5" id="KW-1185">Reference proteome</keyword>
<sequence>MKDNLVLKTEKELNVITGDLMITYKMDKTGKLDKTDALQQLKHVTRNNLLHKLEADFKNDSDNTSLNLNANEQKLFLSGLNANKRKFFLSEFNTQFKITIPSNTKLLFEYLTYIKKVSAFDLDDGVKDWLKYSKKKVLEVLFENNGLTSVNLDFNILDSEICKKFTPSLHTTTSLSSLIFLTNRLDFKSVKVLASALCKNTTLKSLELRNNQLSFNASLDLSSNKVSFEGINGLANALCENNSLTYLNLLYNQFGSKEV</sequence>
<proteinExistence type="predicted"/>
<keyword evidence="2" id="KW-0963">Cytoplasm</keyword>
<dbReference type="InterPro" id="IPR032675">
    <property type="entry name" value="LRR_dom_sf"/>
</dbReference>
<dbReference type="GO" id="GO:0005856">
    <property type="term" value="C:cytoskeleton"/>
    <property type="evidence" value="ECO:0007669"/>
    <property type="project" value="UniProtKB-SubCell"/>
</dbReference>
<organism evidence="4 5">
    <name type="scientific">Gigaspora rosea</name>
    <dbReference type="NCBI Taxonomy" id="44941"/>
    <lineage>
        <taxon>Eukaryota</taxon>
        <taxon>Fungi</taxon>
        <taxon>Fungi incertae sedis</taxon>
        <taxon>Mucoromycota</taxon>
        <taxon>Glomeromycotina</taxon>
        <taxon>Glomeromycetes</taxon>
        <taxon>Diversisporales</taxon>
        <taxon>Gigasporaceae</taxon>
        <taxon>Gigaspora</taxon>
    </lineage>
</organism>
<evidence type="ECO:0000256" key="1">
    <source>
        <dbReference type="ARBA" id="ARBA00004245"/>
    </source>
</evidence>
<evidence type="ECO:0000313" key="4">
    <source>
        <dbReference type="EMBL" id="RIB17266.1"/>
    </source>
</evidence>
<keyword evidence="3" id="KW-0206">Cytoskeleton</keyword>
<dbReference type="InterPro" id="IPR052410">
    <property type="entry name" value="DRC5"/>
</dbReference>
<comment type="caution">
    <text evidence="4">The sequence shown here is derived from an EMBL/GenBank/DDBJ whole genome shotgun (WGS) entry which is preliminary data.</text>
</comment>
<reference evidence="4 5" key="1">
    <citation type="submission" date="2018-06" db="EMBL/GenBank/DDBJ databases">
        <title>Comparative genomics reveals the genomic features of Rhizophagus irregularis, R. cerebriforme, R. diaphanum and Gigaspora rosea, and their symbiotic lifestyle signature.</title>
        <authorList>
            <person name="Morin E."/>
            <person name="San Clemente H."/>
            <person name="Chen E.C.H."/>
            <person name="De La Providencia I."/>
            <person name="Hainaut M."/>
            <person name="Kuo A."/>
            <person name="Kohler A."/>
            <person name="Murat C."/>
            <person name="Tang N."/>
            <person name="Roy S."/>
            <person name="Loubradou J."/>
            <person name="Henrissat B."/>
            <person name="Grigoriev I.V."/>
            <person name="Corradi N."/>
            <person name="Roux C."/>
            <person name="Martin F.M."/>
        </authorList>
    </citation>
    <scope>NUCLEOTIDE SEQUENCE [LARGE SCALE GENOMIC DNA]</scope>
    <source>
        <strain evidence="4 5">DAOM 194757</strain>
    </source>
</reference>
<comment type="subcellular location">
    <subcellularLocation>
        <location evidence="1">Cytoplasm</location>
        <location evidence="1">Cytoskeleton</location>
    </subcellularLocation>
</comment>
<dbReference type="AlphaFoldDB" id="A0A397VD83"/>
<evidence type="ECO:0000256" key="2">
    <source>
        <dbReference type="ARBA" id="ARBA00022490"/>
    </source>
</evidence>
<evidence type="ECO:0000313" key="5">
    <source>
        <dbReference type="Proteomes" id="UP000266673"/>
    </source>
</evidence>
<dbReference type="Gene3D" id="3.80.10.10">
    <property type="entry name" value="Ribonuclease Inhibitor"/>
    <property type="match status" value="2"/>
</dbReference>